<accession>A0A844KE01</accession>
<dbReference type="PANTHER" id="PTHR12110">
    <property type="entry name" value="HYDROXYPYRUVATE ISOMERASE"/>
    <property type="match status" value="1"/>
</dbReference>
<reference evidence="2 3" key="1">
    <citation type="journal article" date="2019" name="Nat. Med.">
        <title>A library of human gut bacterial isolates paired with longitudinal multiomics data enables mechanistic microbiome research.</title>
        <authorList>
            <person name="Poyet M."/>
            <person name="Groussin M."/>
            <person name="Gibbons S.M."/>
            <person name="Avila-Pacheco J."/>
            <person name="Jiang X."/>
            <person name="Kearney S.M."/>
            <person name="Perrotta A.R."/>
            <person name="Berdy B."/>
            <person name="Zhao S."/>
            <person name="Lieberman T.D."/>
            <person name="Swanson P.K."/>
            <person name="Smith M."/>
            <person name="Roesemann S."/>
            <person name="Alexander J.E."/>
            <person name="Rich S.A."/>
            <person name="Livny J."/>
            <person name="Vlamakis H."/>
            <person name="Clish C."/>
            <person name="Bullock K."/>
            <person name="Deik A."/>
            <person name="Scott J."/>
            <person name="Pierce K.A."/>
            <person name="Xavier R.J."/>
            <person name="Alm E.J."/>
        </authorList>
    </citation>
    <scope>NUCLEOTIDE SEQUENCE [LARGE SCALE GENOMIC DNA]</scope>
    <source>
        <strain evidence="2 3">BIOML-A1</strain>
    </source>
</reference>
<evidence type="ECO:0000313" key="3">
    <source>
        <dbReference type="Proteomes" id="UP000448177"/>
    </source>
</evidence>
<evidence type="ECO:0000259" key="1">
    <source>
        <dbReference type="Pfam" id="PF01261"/>
    </source>
</evidence>
<dbReference type="PANTHER" id="PTHR12110:SF41">
    <property type="entry name" value="INOSOSE DEHYDRATASE"/>
    <property type="match status" value="1"/>
</dbReference>
<dbReference type="Gene3D" id="3.20.20.150">
    <property type="entry name" value="Divalent-metal-dependent TIM barrel enzymes"/>
    <property type="match status" value="1"/>
</dbReference>
<name>A0A844KE01_9FIRM</name>
<gene>
    <name evidence="2" type="ORF">GMD21_08695</name>
</gene>
<dbReference type="Proteomes" id="UP000448177">
    <property type="component" value="Unassembled WGS sequence"/>
</dbReference>
<keyword evidence="3" id="KW-1185">Reference proteome</keyword>
<dbReference type="AlphaFoldDB" id="A0A844KE01"/>
<dbReference type="Pfam" id="PF01261">
    <property type="entry name" value="AP_endonuc_2"/>
    <property type="match status" value="1"/>
</dbReference>
<proteinExistence type="predicted"/>
<dbReference type="InterPro" id="IPR036237">
    <property type="entry name" value="Xyl_isomerase-like_sf"/>
</dbReference>
<evidence type="ECO:0000313" key="2">
    <source>
        <dbReference type="EMBL" id="MTR76746.1"/>
    </source>
</evidence>
<sequence>MVIKRGGEKLNKIGVHFGYFNRDWNTDFIKRIEQVKKIGLDILEVAPAPLLALTKFQRDEIAAAAKANDIELTFSVGLSANQDLASEDEEIRKNGIKFTTDTFQIMSEMGGKTYSGVDIAAWNKTFMEGITDKSATWERSISAVKEIMKVAEDKGITFAVEVVNRYESSLVNTAEEAVKYVDEVGSPNCKILLDTYHMNIEEDSFAGAIKLVGNRLGHFHVGESNRRPPCENGKMPWNEITNALKEIDYQGAIVMEPFIKMGGEVGRDIKVWRDISEGASESEMEQLLADAAMMLRKKMQR</sequence>
<dbReference type="InterPro" id="IPR013022">
    <property type="entry name" value="Xyl_isomerase-like_TIM-brl"/>
</dbReference>
<protein>
    <submittedName>
        <fullName evidence="2">TIM barrel protein</fullName>
    </submittedName>
</protein>
<organism evidence="2 3">
    <name type="scientific">Mediterraneibacter faecis</name>
    <dbReference type="NCBI Taxonomy" id="592978"/>
    <lineage>
        <taxon>Bacteria</taxon>
        <taxon>Bacillati</taxon>
        <taxon>Bacillota</taxon>
        <taxon>Clostridia</taxon>
        <taxon>Lachnospirales</taxon>
        <taxon>Lachnospiraceae</taxon>
        <taxon>Mediterraneibacter</taxon>
    </lineage>
</organism>
<dbReference type="SUPFAM" id="SSF51658">
    <property type="entry name" value="Xylose isomerase-like"/>
    <property type="match status" value="1"/>
</dbReference>
<feature type="domain" description="Xylose isomerase-like TIM barrel" evidence="1">
    <location>
        <begin position="32"/>
        <end position="270"/>
    </location>
</feature>
<dbReference type="EMBL" id="WNAF01000004">
    <property type="protein sequence ID" value="MTR76746.1"/>
    <property type="molecule type" value="Genomic_DNA"/>
</dbReference>
<comment type="caution">
    <text evidence="2">The sequence shown here is derived from an EMBL/GenBank/DDBJ whole genome shotgun (WGS) entry which is preliminary data.</text>
</comment>
<dbReference type="InterPro" id="IPR050312">
    <property type="entry name" value="IolE/XylAMocC-like"/>
</dbReference>